<dbReference type="RefSeq" id="WP_184811853.1">
    <property type="nucleotide sequence ID" value="NZ_JACHJQ010000004.1"/>
</dbReference>
<dbReference type="Gene3D" id="3.30.429.10">
    <property type="entry name" value="Macrophage Migration Inhibitory Factor"/>
    <property type="match status" value="2"/>
</dbReference>
<dbReference type="Proteomes" id="UP000520767">
    <property type="component" value="Unassembled WGS sequence"/>
</dbReference>
<gene>
    <name evidence="1" type="ORF">FHR82_003937</name>
</gene>
<comment type="caution">
    <text evidence="1">The sequence shown here is derived from an EMBL/GenBank/DDBJ whole genome shotgun (WGS) entry which is preliminary data.</text>
</comment>
<protein>
    <submittedName>
        <fullName evidence="1">Phenylpyruvate tautomerase PptA (4-oxalocrotonate tautomerase family)</fullName>
    </submittedName>
</protein>
<evidence type="ECO:0000313" key="2">
    <source>
        <dbReference type="Proteomes" id="UP000520767"/>
    </source>
</evidence>
<evidence type="ECO:0000313" key="1">
    <source>
        <dbReference type="EMBL" id="MBB4907695.1"/>
    </source>
</evidence>
<dbReference type="AlphaFoldDB" id="A0A7W7VF68"/>
<keyword evidence="1" id="KW-0670">Pyruvate</keyword>
<dbReference type="SUPFAM" id="SSF55331">
    <property type="entry name" value="Tautomerase/MIF"/>
    <property type="match status" value="1"/>
</dbReference>
<dbReference type="InterPro" id="IPR014347">
    <property type="entry name" value="Tautomerase/MIF_sf"/>
</dbReference>
<name>A0A7W7VF68_9PSEU</name>
<organism evidence="1 2">
    <name type="scientific">Actinophytocola algeriensis</name>
    <dbReference type="NCBI Taxonomy" id="1768010"/>
    <lineage>
        <taxon>Bacteria</taxon>
        <taxon>Bacillati</taxon>
        <taxon>Actinomycetota</taxon>
        <taxon>Actinomycetes</taxon>
        <taxon>Pseudonocardiales</taxon>
        <taxon>Pseudonocardiaceae</taxon>
    </lineage>
</organism>
<keyword evidence="2" id="KW-1185">Reference proteome</keyword>
<proteinExistence type="predicted"/>
<reference evidence="1 2" key="1">
    <citation type="submission" date="2020-08" db="EMBL/GenBank/DDBJ databases">
        <title>Genomic Encyclopedia of Type Strains, Phase III (KMG-III): the genomes of soil and plant-associated and newly described type strains.</title>
        <authorList>
            <person name="Whitman W."/>
        </authorList>
    </citation>
    <scope>NUCLEOTIDE SEQUENCE [LARGE SCALE GENOMIC DNA]</scope>
    <source>
        <strain evidence="1 2">CECT 8960</strain>
    </source>
</reference>
<accession>A0A7W7VF68</accession>
<sequence>MPQFFIEAPEGVQPQAKQKMMRAITDAIDEAYPIPDVRVWLREYSPDNVSVDGRTGAEPIKPVCFLEAPELTSLEAKGALVTKILAAVDEAYRELANTEETLILMNHYPLENAAWAGRLGSEMPEVVAAIEALNA</sequence>
<dbReference type="EMBL" id="JACHJQ010000004">
    <property type="protein sequence ID" value="MBB4907695.1"/>
    <property type="molecule type" value="Genomic_DNA"/>
</dbReference>